<dbReference type="OrthoDB" id="10405587at2759"/>
<feature type="region of interest" description="Disordered" evidence="1">
    <location>
        <begin position="358"/>
        <end position="405"/>
    </location>
</feature>
<organism evidence="2 3">
    <name type="scientific">Melipona quadrifasciata</name>
    <dbReference type="NCBI Taxonomy" id="166423"/>
    <lineage>
        <taxon>Eukaryota</taxon>
        <taxon>Metazoa</taxon>
        <taxon>Ecdysozoa</taxon>
        <taxon>Arthropoda</taxon>
        <taxon>Hexapoda</taxon>
        <taxon>Insecta</taxon>
        <taxon>Pterygota</taxon>
        <taxon>Neoptera</taxon>
        <taxon>Endopterygota</taxon>
        <taxon>Hymenoptera</taxon>
        <taxon>Apocrita</taxon>
        <taxon>Aculeata</taxon>
        <taxon>Apoidea</taxon>
        <taxon>Anthophila</taxon>
        <taxon>Apidae</taxon>
        <taxon>Melipona</taxon>
    </lineage>
</organism>
<evidence type="ECO:0000256" key="1">
    <source>
        <dbReference type="SAM" id="MobiDB-lite"/>
    </source>
</evidence>
<feature type="region of interest" description="Disordered" evidence="1">
    <location>
        <begin position="211"/>
        <end position="258"/>
    </location>
</feature>
<evidence type="ECO:0000313" key="3">
    <source>
        <dbReference type="Proteomes" id="UP000053105"/>
    </source>
</evidence>
<dbReference type="EMBL" id="KQ435845">
    <property type="protein sequence ID" value="KOX71218.1"/>
    <property type="molecule type" value="Genomic_DNA"/>
</dbReference>
<name>A0A0N0BE09_9HYME</name>
<reference evidence="2 3" key="1">
    <citation type="submission" date="2015-07" db="EMBL/GenBank/DDBJ databases">
        <title>The genome of Melipona quadrifasciata.</title>
        <authorList>
            <person name="Pan H."/>
            <person name="Kapheim K."/>
        </authorList>
    </citation>
    <scope>NUCLEOTIDE SEQUENCE [LARGE SCALE GENOMIC DNA]</scope>
    <source>
        <strain evidence="2">0111107301</strain>
        <tissue evidence="2">Whole body</tissue>
    </source>
</reference>
<feature type="compositionally biased region" description="Low complexity" evidence="1">
    <location>
        <begin position="240"/>
        <end position="253"/>
    </location>
</feature>
<gene>
    <name evidence="2" type="ORF">WN51_04242</name>
</gene>
<keyword evidence="3" id="KW-1185">Reference proteome</keyword>
<protein>
    <submittedName>
        <fullName evidence="2">Uncharacterized protein</fullName>
    </submittedName>
</protein>
<sequence length="475" mass="53357">MLFTAQEVDFPIVLPVKMVFQPQRKRRPTPCTAVPGREELAENGFLELSIATSGNRKIGSRSDGKKSAGTRFQVHVTRRQWESLKGTGEKLAFAETAKKLTSHRAANFEEIDVPLNYYYGVKDSRRTGGIVEIVEQAAEIKGCGNVVRIGCKTSRFAEHFTLPYLNINRITSSTNDTPGELNSVFASQMVLRTHCLPGKFRLKQVAPLLQNEDKRSRRSHHTYPTRSRKWRTIRDDDVVSPSTASSYDTSSESSPEEYEKKRYHCNIHLLEYLSNDFIFHRETTQLSSIVTPKDSLRIPPKTHFLTGPTTTLNDPNRIANTYHECATHWKSETPSSGQDLLRSLAGDADVGVIRVTHAVPEDRLEDPGDGQYQPQRPHFFESPAENPRALNHGSQTSPGRNGPEKVLRKVSNILRGYVNLRTRRSTASKTQQTCLALPRLFEHSVIGPGSFGSCYVILVYLRCVSTAMSLFQILG</sequence>
<evidence type="ECO:0000313" key="2">
    <source>
        <dbReference type="EMBL" id="KOX71218.1"/>
    </source>
</evidence>
<dbReference type="AlphaFoldDB" id="A0A0N0BE09"/>
<feature type="compositionally biased region" description="Basic residues" evidence="1">
    <location>
        <begin position="216"/>
        <end position="231"/>
    </location>
</feature>
<accession>A0A0N0BE09</accession>
<dbReference type="Proteomes" id="UP000053105">
    <property type="component" value="Unassembled WGS sequence"/>
</dbReference>
<proteinExistence type="predicted"/>